<dbReference type="InterPro" id="IPR059052">
    <property type="entry name" value="HH_YbhG-like"/>
</dbReference>
<sequence length="333" mass="35166">MKKILPIALVAAVAIVAAWFILGGGKDADSTELTLHGNVDIREVSLAFEGSGRVLEMRAEEGDRVRAGQILAVLDTTDMALQAKQAGAQIAVARQNLAKLRNGTRPEDLAQAQDRLTAAEAEAARAGADFTRLKSISGATDGRGVSQRELDQARAAAQAASAQAGVAREALRSARNGARKEDVAAAAAQVDAADAQQGLLNHRIAQGTLRAPVDGVVRARLIEPGDMASPQRPAYGIALTHPKWVRVYVGEADLGRVRQGIGAQVVSDSRPDRPVKGRVGYIASVAEFTPKSVETEDLRTSLVYEVRVIVEDPQDALRLGQPVTVRLATGAAR</sequence>
<reference evidence="4" key="2">
    <citation type="submission" date="2020-09" db="EMBL/GenBank/DDBJ databases">
        <authorList>
            <person name="Sun Q."/>
            <person name="Kim S."/>
        </authorList>
    </citation>
    <scope>NUCLEOTIDE SEQUENCE</scope>
    <source>
        <strain evidence="4">KCTC 32255</strain>
    </source>
</reference>
<name>A0A918PMW9_9SPHN</name>
<dbReference type="AlphaFoldDB" id="A0A918PMW9"/>
<dbReference type="Pfam" id="PF25881">
    <property type="entry name" value="HH_YBHG"/>
    <property type="match status" value="1"/>
</dbReference>
<dbReference type="SUPFAM" id="SSF111369">
    <property type="entry name" value="HlyD-like secretion proteins"/>
    <property type="match status" value="2"/>
</dbReference>
<dbReference type="GO" id="GO:0042597">
    <property type="term" value="C:periplasmic space"/>
    <property type="evidence" value="ECO:0007669"/>
    <property type="project" value="UniProtKB-SubCell"/>
</dbReference>
<evidence type="ECO:0000313" key="5">
    <source>
        <dbReference type="Proteomes" id="UP000648075"/>
    </source>
</evidence>
<keyword evidence="2" id="KW-0175">Coiled coil</keyword>
<organism evidence="4 5">
    <name type="scientific">Novosphingobium colocasiae</name>
    <dbReference type="NCBI Taxonomy" id="1256513"/>
    <lineage>
        <taxon>Bacteria</taxon>
        <taxon>Pseudomonadati</taxon>
        <taxon>Pseudomonadota</taxon>
        <taxon>Alphaproteobacteria</taxon>
        <taxon>Sphingomonadales</taxon>
        <taxon>Sphingomonadaceae</taxon>
        <taxon>Novosphingobium</taxon>
    </lineage>
</organism>
<dbReference type="Gene3D" id="2.40.50.100">
    <property type="match status" value="1"/>
</dbReference>
<reference evidence="4" key="1">
    <citation type="journal article" date="2014" name="Int. J. Syst. Evol. Microbiol.">
        <title>Complete genome sequence of Corynebacterium casei LMG S-19264T (=DSM 44701T), isolated from a smear-ripened cheese.</title>
        <authorList>
            <consortium name="US DOE Joint Genome Institute (JGI-PGF)"/>
            <person name="Walter F."/>
            <person name="Albersmeier A."/>
            <person name="Kalinowski J."/>
            <person name="Ruckert C."/>
        </authorList>
    </citation>
    <scope>NUCLEOTIDE SEQUENCE</scope>
    <source>
        <strain evidence="4">KCTC 32255</strain>
    </source>
</reference>
<gene>
    <name evidence="4" type="ORF">GCM10011614_31650</name>
</gene>
<evidence type="ECO:0000256" key="1">
    <source>
        <dbReference type="ARBA" id="ARBA00004196"/>
    </source>
</evidence>
<comment type="caution">
    <text evidence="4">The sequence shown here is derived from an EMBL/GenBank/DDBJ whole genome shotgun (WGS) entry which is preliminary data.</text>
</comment>
<dbReference type="EMBL" id="BMZA01000018">
    <property type="protein sequence ID" value="GGZ14369.1"/>
    <property type="molecule type" value="Genomic_DNA"/>
</dbReference>
<keyword evidence="5" id="KW-1185">Reference proteome</keyword>
<evidence type="ECO:0000313" key="4">
    <source>
        <dbReference type="EMBL" id="GGZ14369.1"/>
    </source>
</evidence>
<dbReference type="PANTHER" id="PTHR32347:SF29">
    <property type="entry name" value="UPF0194 MEMBRANE PROTEIN YBHG"/>
    <property type="match status" value="1"/>
</dbReference>
<dbReference type="PANTHER" id="PTHR32347">
    <property type="entry name" value="EFFLUX SYSTEM COMPONENT YKNX-RELATED"/>
    <property type="match status" value="1"/>
</dbReference>
<accession>A0A918PMW9</accession>
<comment type="subcellular location">
    <subcellularLocation>
        <location evidence="1">Cell envelope</location>
    </subcellularLocation>
</comment>
<evidence type="ECO:0000256" key="2">
    <source>
        <dbReference type="ARBA" id="ARBA00023054"/>
    </source>
</evidence>
<protein>
    <submittedName>
        <fullName evidence="4">Membrane protein</fullName>
    </submittedName>
</protein>
<dbReference type="Proteomes" id="UP000648075">
    <property type="component" value="Unassembled WGS sequence"/>
</dbReference>
<evidence type="ECO:0000259" key="3">
    <source>
        <dbReference type="Pfam" id="PF25881"/>
    </source>
</evidence>
<proteinExistence type="predicted"/>
<feature type="domain" description="YbhG-like alpha-helical hairpin" evidence="3">
    <location>
        <begin position="74"/>
        <end position="200"/>
    </location>
</feature>
<dbReference type="InterPro" id="IPR050465">
    <property type="entry name" value="UPF0194_transport"/>
</dbReference>
<dbReference type="Gene3D" id="2.40.30.170">
    <property type="match status" value="1"/>
</dbReference>